<dbReference type="GO" id="GO:0006352">
    <property type="term" value="P:DNA-templated transcription initiation"/>
    <property type="evidence" value="ECO:0007669"/>
    <property type="project" value="InterPro"/>
</dbReference>
<dbReference type="Pfam" id="PF04539">
    <property type="entry name" value="Sigma70_r3"/>
    <property type="match status" value="1"/>
</dbReference>
<dbReference type="EMBL" id="CP001825">
    <property type="protein sequence ID" value="ACZ41590.1"/>
    <property type="molecule type" value="Genomic_DNA"/>
</dbReference>
<evidence type="ECO:0000256" key="5">
    <source>
        <dbReference type="ARBA" id="ARBA00023163"/>
    </source>
</evidence>
<dbReference type="FunFam" id="1.10.601.10:FF:000001">
    <property type="entry name" value="RNA polymerase sigma factor SigA"/>
    <property type="match status" value="1"/>
</dbReference>
<keyword evidence="8" id="KW-1185">Reference proteome</keyword>
<dbReference type="InterPro" id="IPR050239">
    <property type="entry name" value="Sigma-70_RNA_pol_init_factors"/>
</dbReference>
<dbReference type="InterPro" id="IPR014284">
    <property type="entry name" value="RNA_pol_sigma-70_dom"/>
</dbReference>
<dbReference type="InterPro" id="IPR013324">
    <property type="entry name" value="RNA_pol_sigma_r3/r4-like"/>
</dbReference>
<dbReference type="Gene3D" id="1.10.220.120">
    <property type="entry name" value="Sigma-70 factor, region 1.1"/>
    <property type="match status" value="1"/>
</dbReference>
<organism evidence="7 8">
    <name type="scientific">Thermobaculum terrenum (strain ATCC BAA-798 / CCMEE 7001 / YNP1)</name>
    <dbReference type="NCBI Taxonomy" id="525904"/>
    <lineage>
        <taxon>Bacteria</taxon>
        <taxon>Bacillati</taxon>
        <taxon>Chloroflexota</taxon>
        <taxon>Chloroflexia</taxon>
        <taxon>Candidatus Thermobaculales</taxon>
        <taxon>Candidatus Thermobaculaceae</taxon>
        <taxon>Thermobaculum</taxon>
    </lineage>
</organism>
<accession>D1CF84</accession>
<dbReference type="Pfam" id="PF00140">
    <property type="entry name" value="Sigma70_r1_2"/>
    <property type="match status" value="1"/>
</dbReference>
<dbReference type="Pfam" id="PF03979">
    <property type="entry name" value="Sigma70_r1_1"/>
    <property type="match status" value="1"/>
</dbReference>
<dbReference type="InterPro" id="IPR007624">
    <property type="entry name" value="RNA_pol_sigma70_r3"/>
</dbReference>
<dbReference type="SUPFAM" id="SSF88946">
    <property type="entry name" value="Sigma2 domain of RNA polymerase sigma factors"/>
    <property type="match status" value="1"/>
</dbReference>
<protein>
    <submittedName>
        <fullName evidence="7">RNA polymerase, sigma 70 subunit, RpoD subfamily</fullName>
    </submittedName>
</protein>
<evidence type="ECO:0000313" key="7">
    <source>
        <dbReference type="EMBL" id="ACZ41590.1"/>
    </source>
</evidence>
<gene>
    <name evidence="7" type="ordered locus">Tter_0673</name>
</gene>
<evidence type="ECO:0000259" key="6">
    <source>
        <dbReference type="PROSITE" id="PS00715"/>
    </source>
</evidence>
<keyword evidence="2" id="KW-0805">Transcription regulation</keyword>
<dbReference type="Pfam" id="PF04545">
    <property type="entry name" value="Sigma70_r4"/>
    <property type="match status" value="1"/>
</dbReference>
<dbReference type="InterPro" id="IPR000943">
    <property type="entry name" value="RNA_pol_sigma70"/>
</dbReference>
<dbReference type="PANTHER" id="PTHR30603">
    <property type="entry name" value="RNA POLYMERASE SIGMA FACTOR RPO"/>
    <property type="match status" value="1"/>
</dbReference>
<dbReference type="GO" id="GO:0016987">
    <property type="term" value="F:sigma factor activity"/>
    <property type="evidence" value="ECO:0007669"/>
    <property type="project" value="UniProtKB-KW"/>
</dbReference>
<keyword evidence="4" id="KW-0238">DNA-binding</keyword>
<dbReference type="Gene3D" id="1.10.601.10">
    <property type="entry name" value="RNA Polymerase Primary Sigma Factor"/>
    <property type="match status" value="2"/>
</dbReference>
<evidence type="ECO:0000256" key="1">
    <source>
        <dbReference type="ARBA" id="ARBA00007788"/>
    </source>
</evidence>
<evidence type="ECO:0000256" key="3">
    <source>
        <dbReference type="ARBA" id="ARBA00023082"/>
    </source>
</evidence>
<proteinExistence type="inferred from homology"/>
<evidence type="ECO:0000313" key="8">
    <source>
        <dbReference type="Proteomes" id="UP000000323"/>
    </source>
</evidence>
<keyword evidence="3" id="KW-0731">Sigma factor</keyword>
<dbReference type="PANTHER" id="PTHR30603:SF60">
    <property type="entry name" value="RNA POLYMERASE SIGMA FACTOR RPOD"/>
    <property type="match status" value="1"/>
</dbReference>
<dbReference type="CDD" id="cd06171">
    <property type="entry name" value="Sigma70_r4"/>
    <property type="match status" value="1"/>
</dbReference>
<dbReference type="RefSeq" id="WP_012874625.1">
    <property type="nucleotide sequence ID" value="NC_013525.1"/>
</dbReference>
<dbReference type="InterPro" id="IPR013325">
    <property type="entry name" value="RNA_pol_sigma_r2"/>
</dbReference>
<dbReference type="STRING" id="525904.Tter_0673"/>
<dbReference type="GO" id="GO:0003677">
    <property type="term" value="F:DNA binding"/>
    <property type="evidence" value="ECO:0007669"/>
    <property type="project" value="UniProtKB-KW"/>
</dbReference>
<dbReference type="OrthoDB" id="9809557at2"/>
<dbReference type="NCBIfam" id="TIGR02937">
    <property type="entry name" value="sigma70-ECF"/>
    <property type="match status" value="1"/>
</dbReference>
<comment type="similarity">
    <text evidence="1">Belongs to the sigma-70 factor family.</text>
</comment>
<keyword evidence="5" id="KW-0804">Transcription</keyword>
<dbReference type="Gene3D" id="1.10.10.10">
    <property type="entry name" value="Winged helix-like DNA-binding domain superfamily/Winged helix DNA-binding domain"/>
    <property type="match status" value="2"/>
</dbReference>
<dbReference type="SUPFAM" id="SSF88659">
    <property type="entry name" value="Sigma3 and sigma4 domains of RNA polymerase sigma factors"/>
    <property type="match status" value="2"/>
</dbReference>
<dbReference type="InterPro" id="IPR007127">
    <property type="entry name" value="RNA_pol_sigma_70_r1_1"/>
</dbReference>
<dbReference type="InterPro" id="IPR036388">
    <property type="entry name" value="WH-like_DNA-bd_sf"/>
</dbReference>
<dbReference type="AlphaFoldDB" id="D1CF84"/>
<evidence type="ECO:0000256" key="4">
    <source>
        <dbReference type="ARBA" id="ARBA00023125"/>
    </source>
</evidence>
<dbReference type="eggNOG" id="COG0568">
    <property type="taxonomic scope" value="Bacteria"/>
</dbReference>
<dbReference type="Pfam" id="PF04542">
    <property type="entry name" value="Sigma70_r2"/>
    <property type="match status" value="1"/>
</dbReference>
<dbReference type="InterPro" id="IPR007627">
    <property type="entry name" value="RNA_pol_sigma70_r2"/>
</dbReference>
<reference evidence="8" key="1">
    <citation type="journal article" date="2010" name="Stand. Genomic Sci.">
        <title>Complete genome sequence of 'Thermobaculum terrenum' type strain (YNP1).</title>
        <authorList>
            <person name="Kiss H."/>
            <person name="Cleland D."/>
            <person name="Lapidus A."/>
            <person name="Lucas S."/>
            <person name="Glavina Del Rio T."/>
            <person name="Nolan M."/>
            <person name="Tice H."/>
            <person name="Han C."/>
            <person name="Goodwin L."/>
            <person name="Pitluck S."/>
            <person name="Liolios K."/>
            <person name="Ivanova N."/>
            <person name="Mavromatis K."/>
            <person name="Ovchinnikova G."/>
            <person name="Pati A."/>
            <person name="Chen A."/>
            <person name="Palaniappan K."/>
            <person name="Land M."/>
            <person name="Hauser L."/>
            <person name="Chang Y."/>
            <person name="Jeffries C."/>
            <person name="Lu M."/>
            <person name="Brettin T."/>
            <person name="Detter J."/>
            <person name="Goker M."/>
            <person name="Tindall B."/>
            <person name="Beck B."/>
            <person name="McDermott T."/>
            <person name="Woyke T."/>
            <person name="Bristow J."/>
            <person name="Eisen J."/>
            <person name="Markowitz V."/>
            <person name="Hugenholtz P."/>
            <person name="Kyrpides N."/>
            <person name="Klenk H."/>
            <person name="Cheng J."/>
        </authorList>
    </citation>
    <scope>NUCLEOTIDE SEQUENCE [LARGE SCALE GENOMIC DNA]</scope>
    <source>
        <strain evidence="8">ATCC BAA-798 / YNP1</strain>
    </source>
</reference>
<dbReference type="InterPro" id="IPR009042">
    <property type="entry name" value="RNA_pol_sigma70_r1_2"/>
</dbReference>
<dbReference type="Proteomes" id="UP000000323">
    <property type="component" value="Chromosome 1"/>
</dbReference>
<evidence type="ECO:0000256" key="2">
    <source>
        <dbReference type="ARBA" id="ARBA00023015"/>
    </source>
</evidence>
<dbReference type="PROSITE" id="PS00715">
    <property type="entry name" value="SIGMA70_1"/>
    <property type="match status" value="1"/>
</dbReference>
<dbReference type="HOGENOM" id="CLU_014793_3_5_0"/>
<dbReference type="PRINTS" id="PR00046">
    <property type="entry name" value="SIGMA70FCT"/>
</dbReference>
<name>D1CF84_THET1</name>
<dbReference type="InterPro" id="IPR042189">
    <property type="entry name" value="RNA_pol_sigma_70_r1_1_sf"/>
</dbReference>
<dbReference type="KEGG" id="ttr:Tter_0673"/>
<dbReference type="InterPro" id="IPR007630">
    <property type="entry name" value="RNA_pol_sigma70_r4"/>
</dbReference>
<feature type="domain" description="RNA polymerase sigma-70" evidence="6">
    <location>
        <begin position="152"/>
        <end position="165"/>
    </location>
</feature>
<sequence>MAQKTNTELEEAIKRLITLGKSKGHVTERDVFELVPEAEDNIDCFNQVSDALIREGIEVLPEETTEAEAGPEEDLDQTLEELENDGYLTDAVKIYLREIGSVPLLTPKEEVELAKRIEKGDTEALQRFVLANLRLVVSIAKRYVGRGLPLLDLIQEGNIGLMRAVQKFDWRKGHRFSTYATWWIRQAITRAIGDKSREIRLPAHINEELNRINRIRQQLSQTVNREPTPEEIAEKAGTSPERVRELLGYLQQPVSLDTPVGEEADSTLGEFVPDVRANPEEEATDEVLKTEMDRVLDEVLTPREKRVLQLRYGLGDGHTYSLEKVGRELGVTRERVRQLEKQALEKLRRGPAIRKLAEYMEER</sequence>